<accession>A0A0E9SV43</accession>
<reference evidence="1" key="1">
    <citation type="submission" date="2014-11" db="EMBL/GenBank/DDBJ databases">
        <authorList>
            <person name="Amaro Gonzalez C."/>
        </authorList>
    </citation>
    <scope>NUCLEOTIDE SEQUENCE</scope>
</reference>
<proteinExistence type="predicted"/>
<protein>
    <submittedName>
        <fullName evidence="1">Uncharacterized protein</fullName>
    </submittedName>
</protein>
<organism evidence="1">
    <name type="scientific">Anguilla anguilla</name>
    <name type="common">European freshwater eel</name>
    <name type="synonym">Muraena anguilla</name>
    <dbReference type="NCBI Taxonomy" id="7936"/>
    <lineage>
        <taxon>Eukaryota</taxon>
        <taxon>Metazoa</taxon>
        <taxon>Chordata</taxon>
        <taxon>Craniata</taxon>
        <taxon>Vertebrata</taxon>
        <taxon>Euteleostomi</taxon>
        <taxon>Actinopterygii</taxon>
        <taxon>Neopterygii</taxon>
        <taxon>Teleostei</taxon>
        <taxon>Anguilliformes</taxon>
        <taxon>Anguillidae</taxon>
        <taxon>Anguilla</taxon>
    </lineage>
</organism>
<reference evidence="1" key="2">
    <citation type="journal article" date="2015" name="Fish Shellfish Immunol.">
        <title>Early steps in the European eel (Anguilla anguilla)-Vibrio vulnificus interaction in the gills: Role of the RtxA13 toxin.</title>
        <authorList>
            <person name="Callol A."/>
            <person name="Pajuelo D."/>
            <person name="Ebbesson L."/>
            <person name="Teles M."/>
            <person name="MacKenzie S."/>
            <person name="Amaro C."/>
        </authorList>
    </citation>
    <scope>NUCLEOTIDE SEQUENCE</scope>
</reference>
<dbReference type="EMBL" id="GBXM01063450">
    <property type="protein sequence ID" value="JAH45127.1"/>
    <property type="molecule type" value="Transcribed_RNA"/>
</dbReference>
<evidence type="ECO:0000313" key="1">
    <source>
        <dbReference type="EMBL" id="JAH45127.1"/>
    </source>
</evidence>
<sequence length="9" mass="881">METGGKTTG</sequence>
<name>A0A0E9SV43_ANGAN</name>